<keyword evidence="8 12" id="KW-0472">Membrane</keyword>
<evidence type="ECO:0000256" key="10">
    <source>
        <dbReference type="ARBA" id="ARBA00037178"/>
    </source>
</evidence>
<keyword evidence="5" id="KW-0735">Signal-anchor</keyword>
<dbReference type="Proteomes" id="UP001148125">
    <property type="component" value="Unassembled WGS sequence"/>
</dbReference>
<keyword evidence="3" id="KW-1003">Cell membrane</keyword>
<gene>
    <name evidence="14" type="ORF">N7Z68_04340</name>
</gene>
<dbReference type="PANTHER" id="PTHR33392:SF8">
    <property type="entry name" value="REGULATORY PROTEIN MSRR"/>
    <property type="match status" value="1"/>
</dbReference>
<evidence type="ECO:0000256" key="5">
    <source>
        <dbReference type="ARBA" id="ARBA00022968"/>
    </source>
</evidence>
<evidence type="ECO:0000313" key="15">
    <source>
        <dbReference type="Proteomes" id="UP001148125"/>
    </source>
</evidence>
<comment type="function">
    <text evidence="10">Involved in SarA attenuation. Affects resistance to oxacillin and teicoplanin, as well as the synthesis of virulence factors.</text>
</comment>
<dbReference type="InterPro" id="IPR004474">
    <property type="entry name" value="LytR_CpsA_psr"/>
</dbReference>
<dbReference type="PANTHER" id="PTHR33392">
    <property type="entry name" value="POLYISOPRENYL-TEICHOIC ACID--PEPTIDOGLYCAN TEICHOIC ACID TRANSFERASE TAGU"/>
    <property type="match status" value="1"/>
</dbReference>
<name>A0ABT5VEG5_9BACI</name>
<reference evidence="14" key="1">
    <citation type="submission" date="2024-05" db="EMBL/GenBank/DDBJ databases">
        <title>Alkalihalobacillus sp. strain MEB203 novel alkaliphilic bacterium from Lonar Lake, India.</title>
        <authorList>
            <person name="Joshi A."/>
            <person name="Thite S."/>
            <person name="Mengade P."/>
        </authorList>
    </citation>
    <scope>NUCLEOTIDE SEQUENCE</scope>
    <source>
        <strain evidence="14">MEB 203</strain>
    </source>
</reference>
<dbReference type="Pfam" id="PF03816">
    <property type="entry name" value="LytR_cpsA_psr"/>
    <property type="match status" value="1"/>
</dbReference>
<dbReference type="EMBL" id="JAOTPO010000002">
    <property type="protein sequence ID" value="MDE5412604.1"/>
    <property type="molecule type" value="Genomic_DNA"/>
</dbReference>
<keyword evidence="6 12" id="KW-1133">Transmembrane helix</keyword>
<sequence length="329" mass="38153">MSSRLDERNRKKRYKRKRRFAIITSLSFLLLIGFLAYGKIGYETARKHSLQTLEETSTIDPKIENEPIIFQAEQQKKNEPIHILLIGVDKPVGDRSRTDTIMIAQYHPNNGTVKIASIMRDSYVKIPEYQDNKINASFFLGGPELLRRTIKENFDIDLHYYAMVNFEGFERVVDTIAPQGVEINVENRMVKSSMKMDFQPGTHTVHGKDVLKYVRFRDDSENDFGRVRRQQEVLSLLKDEISTIRGVTKIPQLFGSVEPYIDTNLNTRKMLSLSKDFFLNPVGDIETLTIPVENSFNDKRYSHAGLVLELDIEKNKEALHDFFDFNHDE</sequence>
<comment type="subcellular location">
    <subcellularLocation>
        <location evidence="1">Cell membrane</location>
        <topology evidence="1">Single-pass type II membrane protein</topology>
    </subcellularLocation>
</comment>
<protein>
    <recommendedName>
        <fullName evidence="11">Regulatory protein MsrR</fullName>
    </recommendedName>
</protein>
<evidence type="ECO:0000256" key="4">
    <source>
        <dbReference type="ARBA" id="ARBA00022692"/>
    </source>
</evidence>
<evidence type="ECO:0000256" key="7">
    <source>
        <dbReference type="ARBA" id="ARBA00023015"/>
    </source>
</evidence>
<evidence type="ECO:0000256" key="1">
    <source>
        <dbReference type="ARBA" id="ARBA00004401"/>
    </source>
</evidence>
<dbReference type="NCBIfam" id="TIGR00350">
    <property type="entry name" value="lytR_cpsA_psr"/>
    <property type="match status" value="1"/>
</dbReference>
<evidence type="ECO:0000256" key="9">
    <source>
        <dbReference type="ARBA" id="ARBA00023163"/>
    </source>
</evidence>
<comment type="similarity">
    <text evidence="2">Belongs to the LytR/CpsA/Psr (LCP) family.</text>
</comment>
<accession>A0ABT5VEG5</accession>
<dbReference type="Gene3D" id="3.40.630.190">
    <property type="entry name" value="LCP protein"/>
    <property type="match status" value="1"/>
</dbReference>
<evidence type="ECO:0000259" key="13">
    <source>
        <dbReference type="Pfam" id="PF03816"/>
    </source>
</evidence>
<comment type="caution">
    <text evidence="14">The sequence shown here is derived from an EMBL/GenBank/DDBJ whole genome shotgun (WGS) entry which is preliminary data.</text>
</comment>
<dbReference type="RefSeq" id="WP_275117232.1">
    <property type="nucleotide sequence ID" value="NZ_JAOTPO010000002.1"/>
</dbReference>
<proteinExistence type="inferred from homology"/>
<evidence type="ECO:0000313" key="14">
    <source>
        <dbReference type="EMBL" id="MDE5412604.1"/>
    </source>
</evidence>
<evidence type="ECO:0000256" key="6">
    <source>
        <dbReference type="ARBA" id="ARBA00022989"/>
    </source>
</evidence>
<dbReference type="InterPro" id="IPR050922">
    <property type="entry name" value="LytR/CpsA/Psr_CW_biosynth"/>
</dbReference>
<keyword evidence="4 12" id="KW-0812">Transmembrane</keyword>
<evidence type="ECO:0000256" key="2">
    <source>
        <dbReference type="ARBA" id="ARBA00006068"/>
    </source>
</evidence>
<organism evidence="14 15">
    <name type="scientific">Alkalihalobacterium chitinilyticum</name>
    <dbReference type="NCBI Taxonomy" id="2980103"/>
    <lineage>
        <taxon>Bacteria</taxon>
        <taxon>Bacillati</taxon>
        <taxon>Bacillota</taxon>
        <taxon>Bacilli</taxon>
        <taxon>Bacillales</taxon>
        <taxon>Bacillaceae</taxon>
        <taxon>Alkalihalobacterium</taxon>
    </lineage>
</organism>
<keyword evidence="7" id="KW-0805">Transcription regulation</keyword>
<evidence type="ECO:0000256" key="11">
    <source>
        <dbReference type="ARBA" id="ARBA00040752"/>
    </source>
</evidence>
<feature type="transmembrane region" description="Helical" evidence="12">
    <location>
        <begin position="20"/>
        <end position="38"/>
    </location>
</feature>
<feature type="domain" description="Cell envelope-related transcriptional attenuator" evidence="13">
    <location>
        <begin position="97"/>
        <end position="241"/>
    </location>
</feature>
<evidence type="ECO:0000256" key="12">
    <source>
        <dbReference type="SAM" id="Phobius"/>
    </source>
</evidence>
<evidence type="ECO:0000256" key="8">
    <source>
        <dbReference type="ARBA" id="ARBA00023136"/>
    </source>
</evidence>
<keyword evidence="9" id="KW-0804">Transcription</keyword>
<keyword evidence="15" id="KW-1185">Reference proteome</keyword>
<evidence type="ECO:0000256" key="3">
    <source>
        <dbReference type="ARBA" id="ARBA00022475"/>
    </source>
</evidence>